<protein>
    <recommendedName>
        <fullName evidence="3">Lipoprotein</fullName>
    </recommendedName>
</protein>
<evidence type="ECO:0000313" key="1">
    <source>
        <dbReference type="EMBL" id="SDG92477.1"/>
    </source>
</evidence>
<proteinExistence type="predicted"/>
<accession>A0A1G7Y7Z1</accession>
<organism evidence="1 2">
    <name type="scientific">Alteribacillus persepolensis</name>
    <dbReference type="NCBI Taxonomy" id="568899"/>
    <lineage>
        <taxon>Bacteria</taxon>
        <taxon>Bacillati</taxon>
        <taxon>Bacillota</taxon>
        <taxon>Bacilli</taxon>
        <taxon>Bacillales</taxon>
        <taxon>Bacillaceae</taxon>
        <taxon>Alteribacillus</taxon>
    </lineage>
</organism>
<sequence length="190" mass="21802">MRRIRFFFVFTMAVVLGACQEEANITEQSTQPSFEKTEAAVVQKEENSGVKSAVAPGMEISAVLDELLQTNKKAVDDSFIGKQKQELIKKFGQPDETGWFQGGEYVKYDQAAYFLKPQSNQIHSMAVEINEHNHFQTENKEQLLGKASEAYWNEMNNLWTEVYKLSDGKLILEKKSKQAEQPVYIWLEHD</sequence>
<keyword evidence="2" id="KW-1185">Reference proteome</keyword>
<dbReference type="EMBL" id="FNDK01000001">
    <property type="protein sequence ID" value="SDG92477.1"/>
    <property type="molecule type" value="Genomic_DNA"/>
</dbReference>
<dbReference type="Proteomes" id="UP000199163">
    <property type="component" value="Unassembled WGS sequence"/>
</dbReference>
<evidence type="ECO:0000313" key="2">
    <source>
        <dbReference type="Proteomes" id="UP000199163"/>
    </source>
</evidence>
<dbReference type="RefSeq" id="WP_091270154.1">
    <property type="nucleotide sequence ID" value="NZ_FNDK01000001.1"/>
</dbReference>
<dbReference type="OrthoDB" id="2882457at2"/>
<dbReference type="AlphaFoldDB" id="A0A1G7Y7Z1"/>
<dbReference type="PROSITE" id="PS51257">
    <property type="entry name" value="PROKAR_LIPOPROTEIN"/>
    <property type="match status" value="1"/>
</dbReference>
<name>A0A1G7Y7Z1_9BACI</name>
<gene>
    <name evidence="1" type="ORF">SAMN05192534_10126</name>
</gene>
<evidence type="ECO:0008006" key="3">
    <source>
        <dbReference type="Google" id="ProtNLM"/>
    </source>
</evidence>
<reference evidence="1 2" key="1">
    <citation type="submission" date="2016-10" db="EMBL/GenBank/DDBJ databases">
        <authorList>
            <person name="de Groot N.N."/>
        </authorList>
    </citation>
    <scope>NUCLEOTIDE SEQUENCE [LARGE SCALE GENOMIC DNA]</scope>
    <source>
        <strain evidence="1 2">DSM 21632</strain>
    </source>
</reference>